<accession>F2NDA4</accession>
<keyword evidence="5" id="KW-1185">Reference proteome</keyword>
<dbReference type="eggNOG" id="ENOG502Z90U">
    <property type="taxonomic scope" value="Bacteria"/>
</dbReference>
<feature type="coiled-coil region" evidence="1">
    <location>
        <begin position="313"/>
        <end position="340"/>
    </location>
</feature>
<dbReference type="Pfam" id="PF21739">
    <property type="entry name" value="DUF6866_N"/>
    <property type="match status" value="1"/>
</dbReference>
<evidence type="ECO:0000256" key="1">
    <source>
        <dbReference type="SAM" id="Coils"/>
    </source>
</evidence>
<organism evidence="4 5">
    <name type="scientific">Desulfobacca acetoxidans (strain ATCC 700848 / DSM 11109 / ASRB2)</name>
    <dbReference type="NCBI Taxonomy" id="880072"/>
    <lineage>
        <taxon>Bacteria</taxon>
        <taxon>Pseudomonadati</taxon>
        <taxon>Thermodesulfobacteriota</taxon>
        <taxon>Desulfobaccia</taxon>
        <taxon>Desulfobaccales</taxon>
        <taxon>Desulfobaccaceae</taxon>
        <taxon>Desulfobacca</taxon>
    </lineage>
</organism>
<feature type="domain" description="DUF6866" evidence="2">
    <location>
        <begin position="4"/>
        <end position="155"/>
    </location>
</feature>
<dbReference type="Pfam" id="PF21740">
    <property type="entry name" value="DUF6866_C"/>
    <property type="match status" value="1"/>
</dbReference>
<evidence type="ECO:0000313" key="4">
    <source>
        <dbReference type="EMBL" id="AEB09970.1"/>
    </source>
</evidence>
<dbReference type="RefSeq" id="WP_013707079.1">
    <property type="nucleotide sequence ID" value="NC_015388.1"/>
</dbReference>
<reference evidence="5" key="2">
    <citation type="submission" date="2011-03" db="EMBL/GenBank/DDBJ databases">
        <title>The complete genome of Desulfobacca acetoxidans DSM 11109.</title>
        <authorList>
            <consortium name="US DOE Joint Genome Institute (JGI-PGF)"/>
            <person name="Lucas S."/>
            <person name="Copeland A."/>
            <person name="Lapidus A."/>
            <person name="Bruce D."/>
            <person name="Goodwin L."/>
            <person name="Pitluck S."/>
            <person name="Peters L."/>
            <person name="Kyrpides N."/>
            <person name="Mavromatis K."/>
            <person name="Ivanova N."/>
            <person name="Ovchinnikova G."/>
            <person name="Teshima H."/>
            <person name="Detter J.C."/>
            <person name="Han C."/>
            <person name="Land M."/>
            <person name="Hauser L."/>
            <person name="Markowitz V."/>
            <person name="Cheng J.-F."/>
            <person name="Hugenholtz P."/>
            <person name="Woyke T."/>
            <person name="Wu D."/>
            <person name="Spring S."/>
            <person name="Schueler E."/>
            <person name="Brambilla E."/>
            <person name="Klenk H.-P."/>
            <person name="Eisen J.A."/>
        </authorList>
    </citation>
    <scope>NUCLEOTIDE SEQUENCE [LARGE SCALE GENOMIC DNA]</scope>
    <source>
        <strain evidence="5">ATCC 700848 / DSM 11109 / ASRB2</strain>
    </source>
</reference>
<dbReference type="EMBL" id="CP002629">
    <property type="protein sequence ID" value="AEB09970.1"/>
    <property type="molecule type" value="Genomic_DNA"/>
</dbReference>
<dbReference type="STRING" id="880072.Desac_2141"/>
<dbReference type="AlphaFoldDB" id="F2NDA4"/>
<dbReference type="InterPro" id="IPR054640">
    <property type="entry name" value="Sfum_1244-like"/>
</dbReference>
<feature type="domain" description="DUF6866" evidence="3">
    <location>
        <begin position="161"/>
        <end position="348"/>
    </location>
</feature>
<sequence>MNDFIQQVQFNCQIAAAGQVGFYSLCGMLLRMRQLYKWEQNLLPWQEGDPKAVLDWIETQEESWSGLEETGLQDLPLNGIRLDPFSVSELNDLLLPEGLAYGAGYTHGLAPTCFLGELWEVQKRRDLTVFILGPELARDLDGSPAMRQGQIIYLRTEPLAFYLWDNLSDPTKQNNFFLKIALAAQGIDLTSLVNRPEEYQDQFQTLLQAQGEAMIHHEIGEALEPSLQKTFAVIIGRLPHTRVERYVRALKDTLADLNDWGRVQHLLEQRNLPGLALLLAWRPGFYPYLVPELEPAFWALQKSRDWNVMHQARQEALERLRRTAAELDEVLAELAEKSDEELATALDNRFIKPLGL</sequence>
<keyword evidence="1" id="KW-0175">Coiled coil</keyword>
<evidence type="ECO:0000313" key="5">
    <source>
        <dbReference type="Proteomes" id="UP000000483"/>
    </source>
</evidence>
<reference evidence="4 5" key="1">
    <citation type="journal article" date="2011" name="Stand. Genomic Sci.">
        <title>Complete genome sequence of the acetate-degrading sulfate reducer Desulfobacca acetoxidans type strain (ASRB2).</title>
        <authorList>
            <person name="Goker M."/>
            <person name="Teshima H."/>
            <person name="Lapidus A."/>
            <person name="Nolan M."/>
            <person name="Lucas S."/>
            <person name="Hammon N."/>
            <person name="Deshpande S."/>
            <person name="Cheng J.F."/>
            <person name="Tapia R."/>
            <person name="Han C."/>
            <person name="Goodwin L."/>
            <person name="Pitluck S."/>
            <person name="Huntemann M."/>
            <person name="Liolios K."/>
            <person name="Ivanova N."/>
            <person name="Pagani I."/>
            <person name="Mavromatis K."/>
            <person name="Ovchinikova G."/>
            <person name="Pati A."/>
            <person name="Chen A."/>
            <person name="Palaniappan K."/>
            <person name="Land M."/>
            <person name="Hauser L."/>
            <person name="Brambilla E.M."/>
            <person name="Rohde M."/>
            <person name="Spring S."/>
            <person name="Detter J.C."/>
            <person name="Woyke T."/>
            <person name="Bristow J."/>
            <person name="Eisen J.A."/>
            <person name="Markowitz V."/>
            <person name="Hugenholtz P."/>
            <person name="Kyrpides N.C."/>
            <person name="Klenk H.P."/>
        </authorList>
    </citation>
    <scope>NUCLEOTIDE SEQUENCE [LARGE SCALE GENOMIC DNA]</scope>
    <source>
        <strain evidence="5">ATCC 700848 / DSM 11109 / ASRB2</strain>
    </source>
</reference>
<name>F2NDA4_DESAR</name>
<dbReference type="InterPro" id="IPR049200">
    <property type="entry name" value="DUF6866_C"/>
</dbReference>
<evidence type="ECO:0000259" key="2">
    <source>
        <dbReference type="Pfam" id="PF21739"/>
    </source>
</evidence>
<dbReference type="KEGG" id="dao:Desac_2141"/>
<dbReference type="OrthoDB" id="9777679at2"/>
<gene>
    <name evidence="4" type="ordered locus">Desac_2141</name>
</gene>
<evidence type="ECO:0000259" key="3">
    <source>
        <dbReference type="Pfam" id="PF21740"/>
    </source>
</evidence>
<protein>
    <submittedName>
        <fullName evidence="4">Uncharacterized protein</fullName>
    </submittedName>
</protein>
<dbReference type="InterPro" id="IPR049199">
    <property type="entry name" value="DUF6866_N"/>
</dbReference>
<dbReference type="HOGENOM" id="CLU_067575_0_0_7"/>
<dbReference type="Proteomes" id="UP000000483">
    <property type="component" value="Chromosome"/>
</dbReference>
<proteinExistence type="predicted"/>
<dbReference type="NCBIfam" id="NF045620">
    <property type="entry name" value="Sfum_1244_fam"/>
    <property type="match status" value="1"/>
</dbReference>